<dbReference type="RefSeq" id="WP_021631394.1">
    <property type="nucleotide sequence ID" value="NZ_CACRUB010000044.1"/>
</dbReference>
<proteinExistence type="predicted"/>
<dbReference type="EMBL" id="CYZT01000031">
    <property type="protein sequence ID" value="CUN98638.1"/>
    <property type="molecule type" value="Genomic_DNA"/>
</dbReference>
<accession>A0A174BG86</accession>
<dbReference type="Proteomes" id="UP000095746">
    <property type="component" value="Unassembled WGS sequence"/>
</dbReference>
<gene>
    <name evidence="1" type="ORF">ERS852411_00790</name>
</gene>
<reference evidence="1 2" key="1">
    <citation type="submission" date="2015-09" db="EMBL/GenBank/DDBJ databases">
        <authorList>
            <consortium name="Pathogen Informatics"/>
        </authorList>
    </citation>
    <scope>NUCLEOTIDE SEQUENCE [LARGE SCALE GENOMIC DNA]</scope>
    <source>
        <strain evidence="1 2">2789STDY5608854</strain>
    </source>
</reference>
<evidence type="ECO:0000313" key="2">
    <source>
        <dbReference type="Proteomes" id="UP000095746"/>
    </source>
</evidence>
<dbReference type="AlphaFoldDB" id="A0A174BG86"/>
<evidence type="ECO:0000313" key="1">
    <source>
        <dbReference type="EMBL" id="CUN98638.1"/>
    </source>
</evidence>
<protein>
    <submittedName>
        <fullName evidence="1">Uncharacterized protein</fullName>
    </submittedName>
</protein>
<organism evidence="1 2">
    <name type="scientific">Flavonifractor plautii</name>
    <name type="common">Fusobacterium plautii</name>
    <dbReference type="NCBI Taxonomy" id="292800"/>
    <lineage>
        <taxon>Bacteria</taxon>
        <taxon>Bacillati</taxon>
        <taxon>Bacillota</taxon>
        <taxon>Clostridia</taxon>
        <taxon>Eubacteriales</taxon>
        <taxon>Oscillospiraceae</taxon>
        <taxon>Flavonifractor</taxon>
    </lineage>
</organism>
<name>A0A174BG86_FLAPL</name>
<sequence length="50" mass="5741">MEVLKAEVIEVLHGTSAFGPTLLNDLIERSEGKITRLKQELQTTELEFRR</sequence>